<gene>
    <name evidence="2" type="ORF">RRF57_012281</name>
</gene>
<comment type="caution">
    <text evidence="2">The sequence shown here is derived from an EMBL/GenBank/DDBJ whole genome shotgun (WGS) entry which is preliminary data.</text>
</comment>
<reference evidence="2 3" key="1">
    <citation type="submission" date="2023-10" db="EMBL/GenBank/DDBJ databases">
        <title>Draft genome sequence of Xylaria bambusicola isolate GMP-LS, the root and basal stem rot pathogen of sugarcane in Indonesia.</title>
        <authorList>
            <person name="Selvaraj P."/>
            <person name="Muralishankar V."/>
            <person name="Muruganantham S."/>
            <person name="Sp S."/>
            <person name="Haryani S."/>
            <person name="Lau K.J.X."/>
            <person name="Naqvi N.I."/>
        </authorList>
    </citation>
    <scope>NUCLEOTIDE SEQUENCE [LARGE SCALE GENOMIC DNA]</scope>
    <source>
        <strain evidence="2">GMP-LS</strain>
    </source>
</reference>
<evidence type="ECO:0000313" key="3">
    <source>
        <dbReference type="Proteomes" id="UP001305414"/>
    </source>
</evidence>
<feature type="region of interest" description="Disordered" evidence="1">
    <location>
        <begin position="1"/>
        <end position="52"/>
    </location>
</feature>
<evidence type="ECO:0000256" key="1">
    <source>
        <dbReference type="SAM" id="MobiDB-lite"/>
    </source>
</evidence>
<organism evidence="2 3">
    <name type="scientific">Xylaria bambusicola</name>
    <dbReference type="NCBI Taxonomy" id="326684"/>
    <lineage>
        <taxon>Eukaryota</taxon>
        <taxon>Fungi</taxon>
        <taxon>Dikarya</taxon>
        <taxon>Ascomycota</taxon>
        <taxon>Pezizomycotina</taxon>
        <taxon>Sordariomycetes</taxon>
        <taxon>Xylariomycetidae</taxon>
        <taxon>Xylariales</taxon>
        <taxon>Xylariaceae</taxon>
        <taxon>Xylaria</taxon>
    </lineage>
</organism>
<protein>
    <submittedName>
        <fullName evidence="2">Uncharacterized protein</fullName>
    </submittedName>
</protein>
<proteinExistence type="predicted"/>
<accession>A0AAN7UW83</accession>
<feature type="compositionally biased region" description="Gly residues" evidence="1">
    <location>
        <begin position="18"/>
        <end position="27"/>
    </location>
</feature>
<feature type="compositionally biased region" description="Basic and acidic residues" evidence="1">
    <location>
        <begin position="42"/>
        <end position="52"/>
    </location>
</feature>
<dbReference type="AlphaFoldDB" id="A0AAN7UW83"/>
<feature type="compositionally biased region" description="Low complexity" evidence="1">
    <location>
        <begin position="28"/>
        <end position="37"/>
    </location>
</feature>
<dbReference type="Proteomes" id="UP001305414">
    <property type="component" value="Unassembled WGS sequence"/>
</dbReference>
<keyword evidence="3" id="KW-1185">Reference proteome</keyword>
<sequence length="70" mass="7613">MPPVVSLNLGDRRNVTGTKGGDFGGHQGQNQSQNQQSAAKAGPRETHVDSLRFARYSGRVTKFTAKLRTE</sequence>
<dbReference type="EMBL" id="JAWHQM010000073">
    <property type="protein sequence ID" value="KAK5636568.1"/>
    <property type="molecule type" value="Genomic_DNA"/>
</dbReference>
<name>A0AAN7UW83_9PEZI</name>
<evidence type="ECO:0000313" key="2">
    <source>
        <dbReference type="EMBL" id="KAK5636568.1"/>
    </source>
</evidence>